<dbReference type="PANTHER" id="PTHR47380:SF4">
    <property type="entry name" value="OS02G0533000 PROTEIN"/>
    <property type="match status" value="1"/>
</dbReference>
<dbReference type="EMBL" id="LGRX02009610">
    <property type="protein sequence ID" value="KAK3271563.1"/>
    <property type="molecule type" value="Genomic_DNA"/>
</dbReference>
<protein>
    <recommendedName>
        <fullName evidence="5">Iron-sulfur cluster biosynthesis family protein</fullName>
    </recommendedName>
</protein>
<keyword evidence="2" id="KW-0812">Transmembrane</keyword>
<comment type="caution">
    <text evidence="3">The sequence shown here is derived from an EMBL/GenBank/DDBJ whole genome shotgun (WGS) entry which is preliminary data.</text>
</comment>
<evidence type="ECO:0008006" key="5">
    <source>
        <dbReference type="Google" id="ProtNLM"/>
    </source>
</evidence>
<dbReference type="Proteomes" id="UP001190700">
    <property type="component" value="Unassembled WGS sequence"/>
</dbReference>
<evidence type="ECO:0000313" key="3">
    <source>
        <dbReference type="EMBL" id="KAK3271563.1"/>
    </source>
</evidence>
<feature type="transmembrane region" description="Helical" evidence="2">
    <location>
        <begin position="125"/>
        <end position="146"/>
    </location>
</feature>
<organism evidence="3 4">
    <name type="scientific">Cymbomonas tetramitiformis</name>
    <dbReference type="NCBI Taxonomy" id="36881"/>
    <lineage>
        <taxon>Eukaryota</taxon>
        <taxon>Viridiplantae</taxon>
        <taxon>Chlorophyta</taxon>
        <taxon>Pyramimonadophyceae</taxon>
        <taxon>Pyramimonadales</taxon>
        <taxon>Pyramimonadaceae</taxon>
        <taxon>Cymbomonas</taxon>
    </lineage>
</organism>
<proteinExistence type="predicted"/>
<feature type="compositionally biased region" description="Low complexity" evidence="1">
    <location>
        <begin position="151"/>
        <end position="163"/>
    </location>
</feature>
<dbReference type="PANTHER" id="PTHR47380">
    <property type="entry name" value="OS02G0533000 PROTEIN"/>
    <property type="match status" value="1"/>
</dbReference>
<name>A0AAE0L4A6_9CHLO</name>
<feature type="transmembrane region" description="Helical" evidence="2">
    <location>
        <begin position="308"/>
        <end position="329"/>
    </location>
</feature>
<sequence length="455" mass="50643">MKRAKRQGNMALRQHGICRAQREVESDKLDSRVRTGVVEALEALGERVTVGDVAARAGLKVTEVEVGMRTIAADTLATLEVSDSGEIVYKYPKDVRGALRAKSFAFRIEPLLEKVAEAAAFGVRVAFGSALVISVILVWVTIIVLLSRGKSSRSSSSRSSGRGMFRLPSFRSGGGRRTSSRSSNMNFLEAVFSFVFGDGDPNEGTDEKRWYEVAQLIRNNNGVVTAEQLAPWLDLQSEPDLEGLCPDEAHVVPVLQRYEGEPVVSEEGRLLYWFPRLQKKENFYSDYRPSAVFQERPWTFSLAGGGQIAMVVLLGLANIGGIVYLTSLVKTLGIAPDVLFQNGFDIVDLTIWLLPALQVYGASFFTIPLVRSLGNALRNRGIQRRNQMRTDASKSLELEQTKRKIESARQLAETKIIEAAMNPEKTIYTTEVDMDFQPEMQKLDAELWEQWEADP</sequence>
<keyword evidence="2" id="KW-0472">Membrane</keyword>
<reference evidence="3 4" key="1">
    <citation type="journal article" date="2015" name="Genome Biol. Evol.">
        <title>Comparative Genomics of a Bacterivorous Green Alga Reveals Evolutionary Causalities and Consequences of Phago-Mixotrophic Mode of Nutrition.</title>
        <authorList>
            <person name="Burns J.A."/>
            <person name="Paasch A."/>
            <person name="Narechania A."/>
            <person name="Kim E."/>
        </authorList>
    </citation>
    <scope>NUCLEOTIDE SEQUENCE [LARGE SCALE GENOMIC DNA]</scope>
    <source>
        <strain evidence="3 4">PLY_AMNH</strain>
    </source>
</reference>
<dbReference type="InterPro" id="IPR044200">
    <property type="entry name" value="At5g03900-like"/>
</dbReference>
<keyword evidence="2" id="KW-1133">Transmembrane helix</keyword>
<gene>
    <name evidence="3" type="ORF">CYMTET_20102</name>
</gene>
<dbReference type="GO" id="GO:0009941">
    <property type="term" value="C:chloroplast envelope"/>
    <property type="evidence" value="ECO:0007669"/>
    <property type="project" value="TreeGrafter"/>
</dbReference>
<evidence type="ECO:0000313" key="4">
    <source>
        <dbReference type="Proteomes" id="UP001190700"/>
    </source>
</evidence>
<evidence type="ECO:0000256" key="2">
    <source>
        <dbReference type="SAM" id="Phobius"/>
    </source>
</evidence>
<accession>A0AAE0L4A6</accession>
<feature type="region of interest" description="Disordered" evidence="1">
    <location>
        <begin position="151"/>
        <end position="181"/>
    </location>
</feature>
<keyword evidence="4" id="KW-1185">Reference proteome</keyword>
<feature type="transmembrane region" description="Helical" evidence="2">
    <location>
        <begin position="349"/>
        <end position="370"/>
    </location>
</feature>
<dbReference type="AlphaFoldDB" id="A0AAE0L4A6"/>
<evidence type="ECO:0000256" key="1">
    <source>
        <dbReference type="SAM" id="MobiDB-lite"/>
    </source>
</evidence>